<dbReference type="GO" id="GO:0047661">
    <property type="term" value="F:amino-acid racemase activity"/>
    <property type="evidence" value="ECO:0007669"/>
    <property type="project" value="InterPro"/>
</dbReference>
<evidence type="ECO:0000256" key="1">
    <source>
        <dbReference type="ARBA" id="ARBA00038414"/>
    </source>
</evidence>
<dbReference type="OMA" id="FEHHCAA"/>
<dbReference type="InterPro" id="IPR015942">
    <property type="entry name" value="Asp/Glu/hydantoin_racemase"/>
</dbReference>
<dbReference type="PANTHER" id="PTHR28047">
    <property type="entry name" value="PROTEIN DCG1"/>
    <property type="match status" value="1"/>
</dbReference>
<dbReference type="AlphaFoldDB" id="A0A0E9NJ78"/>
<proteinExistence type="inferred from homology"/>
<protein>
    <recommendedName>
        <fullName evidence="4">Asp/Glu/hydantoin racemase</fullName>
    </recommendedName>
</protein>
<dbReference type="Pfam" id="PF01177">
    <property type="entry name" value="Asp_Glu_race"/>
    <property type="match status" value="1"/>
</dbReference>
<dbReference type="Gene3D" id="3.40.50.12500">
    <property type="match status" value="1"/>
</dbReference>
<accession>A0A0E9NJ78</accession>
<dbReference type="InterPro" id="IPR052186">
    <property type="entry name" value="Hydantoin_racemase-like"/>
</dbReference>
<gene>
    <name evidence="2" type="ORF">G7K_3605-t1</name>
</gene>
<keyword evidence="3" id="KW-1185">Reference proteome</keyword>
<evidence type="ECO:0000313" key="3">
    <source>
        <dbReference type="Proteomes" id="UP000033140"/>
    </source>
</evidence>
<reference evidence="2 3" key="1">
    <citation type="journal article" date="2011" name="J. Gen. Appl. Microbiol.">
        <title>Draft genome sequencing of the enigmatic yeast Saitoella complicata.</title>
        <authorList>
            <person name="Nishida H."/>
            <person name="Hamamoto M."/>
            <person name="Sugiyama J."/>
        </authorList>
    </citation>
    <scope>NUCLEOTIDE SEQUENCE [LARGE SCALE GENOMIC DNA]</scope>
    <source>
        <strain evidence="2 3">NRRL Y-17804</strain>
    </source>
</reference>
<comment type="caution">
    <text evidence="2">The sequence shown here is derived from an EMBL/GenBank/DDBJ whole genome shotgun (WGS) entry which is preliminary data.</text>
</comment>
<sequence>MIGDIPHILLLNPNSTEFMTDNAVAAAREASGGTFQVTGWTAPKPAPSAIESASDGSTSTAVCLAALNDRDLTKYDGLLVACFSAHPLIQALRERVSIPVIGIMEAALYFARMTGGRFGIVTASLRWEYLFQAAVENYGLNSFFAGAKSSRLSVLELESKPVDEVNAKMVQAAQDLVANGADVLCLGCAGMVGLRAALESALGPDITIIDGVLAGAQILAGMARMGLKTAKSGVYAPLR</sequence>
<dbReference type="InterPro" id="IPR053714">
    <property type="entry name" value="Iso_Racemase_Enz_sf"/>
</dbReference>
<dbReference type="STRING" id="698492.A0A0E9NJ78"/>
<reference evidence="2 3" key="2">
    <citation type="journal article" date="2014" name="J. Gen. Appl. Microbiol.">
        <title>The early diverging ascomycetous budding yeast Saitoella complicata has three histone deacetylases belonging to the Clr6, Hos2, and Rpd3 lineages.</title>
        <authorList>
            <person name="Nishida H."/>
            <person name="Matsumoto T."/>
            <person name="Kondo S."/>
            <person name="Hamamoto M."/>
            <person name="Yoshikawa H."/>
        </authorList>
    </citation>
    <scope>NUCLEOTIDE SEQUENCE [LARGE SCALE GENOMIC DNA]</scope>
    <source>
        <strain evidence="2 3">NRRL Y-17804</strain>
    </source>
</reference>
<evidence type="ECO:0008006" key="4">
    <source>
        <dbReference type="Google" id="ProtNLM"/>
    </source>
</evidence>
<dbReference type="EMBL" id="BACD03000023">
    <property type="protein sequence ID" value="GAO49455.1"/>
    <property type="molecule type" value="Genomic_DNA"/>
</dbReference>
<organism evidence="2 3">
    <name type="scientific">Saitoella complicata (strain BCRC 22490 / CBS 7301 / JCM 7358 / NBRC 10748 / NRRL Y-17804)</name>
    <dbReference type="NCBI Taxonomy" id="698492"/>
    <lineage>
        <taxon>Eukaryota</taxon>
        <taxon>Fungi</taxon>
        <taxon>Dikarya</taxon>
        <taxon>Ascomycota</taxon>
        <taxon>Taphrinomycotina</taxon>
        <taxon>Taphrinomycotina incertae sedis</taxon>
        <taxon>Saitoella</taxon>
    </lineage>
</organism>
<dbReference type="PANTHER" id="PTHR28047:SF6">
    <property type="entry name" value="CN HYDROLASE DOMAIN-CONTAINING PROTEIN"/>
    <property type="match status" value="1"/>
</dbReference>
<comment type="similarity">
    <text evidence="1">Belongs to the HyuE racemase family.</text>
</comment>
<reference evidence="2 3" key="3">
    <citation type="journal article" date="2015" name="Genome Announc.">
        <title>Draft Genome Sequence of the Archiascomycetous Yeast Saitoella complicata.</title>
        <authorList>
            <person name="Yamauchi K."/>
            <person name="Kondo S."/>
            <person name="Hamamoto M."/>
            <person name="Takahashi Y."/>
            <person name="Ogura Y."/>
            <person name="Hayashi T."/>
            <person name="Nishida H."/>
        </authorList>
    </citation>
    <scope>NUCLEOTIDE SEQUENCE [LARGE SCALE GENOMIC DNA]</scope>
    <source>
        <strain evidence="2 3">NRRL Y-17804</strain>
    </source>
</reference>
<name>A0A0E9NJ78_SAICN</name>
<dbReference type="Proteomes" id="UP000033140">
    <property type="component" value="Unassembled WGS sequence"/>
</dbReference>
<evidence type="ECO:0000313" key="2">
    <source>
        <dbReference type="EMBL" id="GAO49455.1"/>
    </source>
</evidence>